<name>A0ABM5MZV4_EMTOG</name>
<dbReference type="InterPro" id="IPR032720">
    <property type="entry name" value="Cys_rich_CWC"/>
</dbReference>
<dbReference type="RefSeq" id="WP_015028236.1">
    <property type="nucleotide sequence ID" value="NC_018748.1"/>
</dbReference>
<evidence type="ECO:0000313" key="1">
    <source>
        <dbReference type="EMBL" id="AFK02536.1"/>
    </source>
</evidence>
<accession>A0ABM5MZV4</accession>
<reference evidence="1 2" key="1">
    <citation type="submission" date="2011-07" db="EMBL/GenBank/DDBJ databases">
        <title>The complete genome of chromosome of Emticicia oligotrophica DSM 17448.</title>
        <authorList>
            <consortium name="US DOE Joint Genome Institute (JGI-PGF)"/>
            <person name="Lucas S."/>
            <person name="Han J."/>
            <person name="Lapidus A."/>
            <person name="Bruce D."/>
            <person name="Goodwin L."/>
            <person name="Pitluck S."/>
            <person name="Peters L."/>
            <person name="Kyrpides N."/>
            <person name="Mavromatis K."/>
            <person name="Ivanova N."/>
            <person name="Ovchinnikova G."/>
            <person name="Teshima H."/>
            <person name="Detter J.C."/>
            <person name="Tapia R."/>
            <person name="Han C."/>
            <person name="Land M."/>
            <person name="Hauser L."/>
            <person name="Markowitz V."/>
            <person name="Cheng J.-F."/>
            <person name="Hugenholtz P."/>
            <person name="Woyke T."/>
            <person name="Wu D."/>
            <person name="Tindall B."/>
            <person name="Pomrenke H."/>
            <person name="Brambilla E."/>
            <person name="Klenk H.-P."/>
            <person name="Eisen J.A."/>
        </authorList>
    </citation>
    <scope>NUCLEOTIDE SEQUENCE [LARGE SCALE GENOMIC DNA]</scope>
    <source>
        <strain evidence="1 2">DSM 17448</strain>
    </source>
</reference>
<evidence type="ECO:0000313" key="2">
    <source>
        <dbReference type="Proteomes" id="UP000002875"/>
    </source>
</evidence>
<proteinExistence type="predicted"/>
<organism evidence="1 2">
    <name type="scientific">Emticicia oligotrophica (strain DSM 17448 / CIP 109782 / MTCC 6937 / GPTSA100-15)</name>
    <dbReference type="NCBI Taxonomy" id="929562"/>
    <lineage>
        <taxon>Bacteria</taxon>
        <taxon>Pseudomonadati</taxon>
        <taxon>Bacteroidota</taxon>
        <taxon>Cytophagia</taxon>
        <taxon>Cytophagales</taxon>
        <taxon>Leadbetterellaceae</taxon>
        <taxon>Emticicia</taxon>
    </lineage>
</organism>
<dbReference type="EMBL" id="CP002961">
    <property type="protein sequence ID" value="AFK02536.1"/>
    <property type="molecule type" value="Genomic_DNA"/>
</dbReference>
<evidence type="ECO:0008006" key="3">
    <source>
        <dbReference type="Google" id="ProtNLM"/>
    </source>
</evidence>
<gene>
    <name evidence="1" type="ordered locus">Emtol_1387</name>
</gene>
<keyword evidence="2" id="KW-1185">Reference proteome</keyword>
<sequence>MEKHAPSSCPRCGKIFVCKANNIHQCDCQSISMTFEENQYIREMVKHDETFLCLACLNELKDEFKT</sequence>
<protein>
    <recommendedName>
        <fullName evidence="3">Cysteine-rich CWC</fullName>
    </recommendedName>
</protein>
<dbReference type="Proteomes" id="UP000002875">
    <property type="component" value="Chromosome"/>
</dbReference>
<dbReference type="Pfam" id="PF14375">
    <property type="entry name" value="Cys_rich_CWC"/>
    <property type="match status" value="1"/>
</dbReference>